<dbReference type="Proteomes" id="UP000011625">
    <property type="component" value="Unassembled WGS sequence"/>
</dbReference>
<protein>
    <submittedName>
        <fullName evidence="1">Uncharacterized protein</fullName>
    </submittedName>
</protein>
<reference evidence="1 2" key="1">
    <citation type="journal article" date="2014" name="PLoS Genet.">
        <title>Phylogenetically driven sequencing of extremely halophilic archaea reveals strategies for static and dynamic osmo-response.</title>
        <authorList>
            <person name="Becker E.A."/>
            <person name="Seitzer P.M."/>
            <person name="Tritt A."/>
            <person name="Larsen D."/>
            <person name="Krusor M."/>
            <person name="Yao A.I."/>
            <person name="Wu D."/>
            <person name="Madern D."/>
            <person name="Eisen J.A."/>
            <person name="Darling A.E."/>
            <person name="Facciotti M.T."/>
        </authorList>
    </citation>
    <scope>NUCLEOTIDE SEQUENCE [LARGE SCALE GENOMIC DNA]</scope>
    <source>
        <strain evidence="1 2">DSM 8989</strain>
    </source>
</reference>
<name>M0N9K3_9EURY</name>
<comment type="caution">
    <text evidence="1">The sequence shown here is derived from an EMBL/GenBank/DDBJ whole genome shotgun (WGS) entry which is preliminary data.</text>
</comment>
<dbReference type="AlphaFoldDB" id="M0N9K3"/>
<proteinExistence type="predicted"/>
<gene>
    <name evidence="1" type="ORF">C450_05040</name>
</gene>
<dbReference type="EMBL" id="AOME01000026">
    <property type="protein sequence ID" value="EMA54632.1"/>
    <property type="molecule type" value="Genomic_DNA"/>
</dbReference>
<evidence type="ECO:0000313" key="1">
    <source>
        <dbReference type="EMBL" id="EMA54632.1"/>
    </source>
</evidence>
<evidence type="ECO:0000313" key="2">
    <source>
        <dbReference type="Proteomes" id="UP000011625"/>
    </source>
</evidence>
<accession>M0N9K3</accession>
<organism evidence="1 2">
    <name type="scientific">Halococcus salifodinae DSM 8989</name>
    <dbReference type="NCBI Taxonomy" id="1227456"/>
    <lineage>
        <taxon>Archaea</taxon>
        <taxon>Methanobacteriati</taxon>
        <taxon>Methanobacteriota</taxon>
        <taxon>Stenosarchaea group</taxon>
        <taxon>Halobacteria</taxon>
        <taxon>Halobacteriales</taxon>
        <taxon>Halococcaceae</taxon>
        <taxon>Halococcus</taxon>
    </lineage>
</organism>
<sequence>MTETELLGLSAQINRHERSFIGGLQLSSVEGVAMIDNSISDIETSERFHSVGSDTDTRPDGPKFLGCFVHYRVKTTVQQTDGRTQTTDAAANDCDIGHLLRRIHSEAT</sequence>
<keyword evidence="2" id="KW-1185">Reference proteome</keyword>